<proteinExistence type="predicted"/>
<evidence type="ECO:0000313" key="2">
    <source>
        <dbReference type="Proteomes" id="UP000008851"/>
    </source>
</evidence>
<protein>
    <submittedName>
        <fullName evidence="1">Uncharacterized protein</fullName>
    </submittedName>
</protein>
<dbReference type="HOGENOM" id="CLU_2686908_0_0_6"/>
<name>G7TL52_XANOB</name>
<dbReference type="EMBL" id="CP003057">
    <property type="protein sequence ID" value="AEQ97094.1"/>
    <property type="molecule type" value="Genomic_DNA"/>
</dbReference>
<sequence length="74" mass="7745">MGVDGALRTAVHAWYMPIPGTGRARLAVSAVVLFVAPVAADRCACACFYSACRVVVRVGAWARSAGISWHALAI</sequence>
<reference evidence="1 2" key="1">
    <citation type="journal article" date="2011" name="J. Bacteriol.">
        <title>Two new complete genome sequences offer insight into host and tissue specificity of plant pathogenic Xanthomonas spp.</title>
        <authorList>
            <person name="Bogdanove A.J."/>
            <person name="Koebnik R."/>
            <person name="Lu H."/>
            <person name="Furutani A."/>
            <person name="Angiuoli S.V."/>
            <person name="Patil P.B."/>
            <person name="Van Sluys M.A."/>
            <person name="Ryan R.P."/>
            <person name="Meyer D.F."/>
            <person name="Han S.W."/>
            <person name="Aparna G."/>
            <person name="Rajaram M."/>
            <person name="Delcher A.L."/>
            <person name="Phillippy A.M."/>
            <person name="Puiu D."/>
            <person name="Schatz M.C."/>
            <person name="Shumway M."/>
            <person name="Sommer D.D."/>
            <person name="Trapnell C."/>
            <person name="Benahmed F."/>
            <person name="Dimitrov G."/>
            <person name="Madupu R."/>
            <person name="Radune D."/>
            <person name="Sullivan S."/>
            <person name="Jha G."/>
            <person name="Ishihara H."/>
            <person name="Lee S.W."/>
            <person name="Pandey A."/>
            <person name="Sharma V."/>
            <person name="Sriariyanun M."/>
            <person name="Szurek B."/>
            <person name="Vera-Cruz C.M."/>
            <person name="Dorman K.S."/>
            <person name="Ronald P.C."/>
            <person name="Verdier V."/>
            <person name="Dow J.M."/>
            <person name="Sonti R.V."/>
            <person name="Tsuge S."/>
            <person name="Brendel V.P."/>
            <person name="Rabinowicz P.D."/>
            <person name="Leach J.E."/>
            <person name="White F.F."/>
            <person name="Salzberg S.L."/>
        </authorList>
    </citation>
    <scope>NUCLEOTIDE SEQUENCE [LARGE SCALE GENOMIC DNA]</scope>
    <source>
        <strain evidence="1 2">BLS256</strain>
    </source>
</reference>
<gene>
    <name evidence="1" type="ORF">XOC_2995</name>
</gene>
<dbReference type="AlphaFoldDB" id="G7TL52"/>
<dbReference type="KEGG" id="xor:XOC_2995"/>
<evidence type="ECO:0000313" key="1">
    <source>
        <dbReference type="EMBL" id="AEQ97094.1"/>
    </source>
</evidence>
<dbReference type="Proteomes" id="UP000008851">
    <property type="component" value="Chromosome"/>
</dbReference>
<accession>G7TL52</accession>
<organism evidence="1 2">
    <name type="scientific">Xanthomonas oryzae pv. oryzicola (strain BLS256)</name>
    <dbReference type="NCBI Taxonomy" id="383407"/>
    <lineage>
        <taxon>Bacteria</taxon>
        <taxon>Pseudomonadati</taxon>
        <taxon>Pseudomonadota</taxon>
        <taxon>Gammaproteobacteria</taxon>
        <taxon>Lysobacterales</taxon>
        <taxon>Lysobacteraceae</taxon>
        <taxon>Xanthomonas</taxon>
    </lineage>
</organism>